<sequence length="68" mass="7204">MKFFAFTLALLSGIGMTSAAALQKPVNGLEERQGCVWLTCCNAGGRRLPPACYPGFCDAGFRDCSAGR</sequence>
<dbReference type="EMBL" id="FJUY01000021">
    <property type="protein sequence ID" value="CZT24583.1"/>
    <property type="molecule type" value="Genomic_DNA"/>
</dbReference>
<feature type="signal peptide" evidence="1">
    <location>
        <begin position="1"/>
        <end position="19"/>
    </location>
</feature>
<evidence type="ECO:0000313" key="3">
    <source>
        <dbReference type="Proteomes" id="UP000225277"/>
    </source>
</evidence>
<keyword evidence="3" id="KW-1185">Reference proteome</keyword>
<feature type="chain" id="PRO_5013716468" description="Chitin-binding type-1 domain-containing protein" evidence="1">
    <location>
        <begin position="20"/>
        <end position="68"/>
    </location>
</feature>
<name>A0A2D3V989_9PEZI</name>
<gene>
    <name evidence="2" type="ORF">RCC_10308</name>
</gene>
<evidence type="ECO:0000313" key="2">
    <source>
        <dbReference type="EMBL" id="CZT24583.1"/>
    </source>
</evidence>
<evidence type="ECO:0008006" key="4">
    <source>
        <dbReference type="Google" id="ProtNLM"/>
    </source>
</evidence>
<dbReference type="Proteomes" id="UP000225277">
    <property type="component" value="Unassembled WGS sequence"/>
</dbReference>
<keyword evidence="1" id="KW-0732">Signal</keyword>
<organism evidence="2 3">
    <name type="scientific">Ramularia collo-cygni</name>
    <dbReference type="NCBI Taxonomy" id="112498"/>
    <lineage>
        <taxon>Eukaryota</taxon>
        <taxon>Fungi</taxon>
        <taxon>Dikarya</taxon>
        <taxon>Ascomycota</taxon>
        <taxon>Pezizomycotina</taxon>
        <taxon>Dothideomycetes</taxon>
        <taxon>Dothideomycetidae</taxon>
        <taxon>Mycosphaerellales</taxon>
        <taxon>Mycosphaerellaceae</taxon>
        <taxon>Ramularia</taxon>
    </lineage>
</organism>
<protein>
    <recommendedName>
        <fullName evidence="4">Chitin-binding type-1 domain-containing protein</fullName>
    </recommendedName>
</protein>
<dbReference type="GeneID" id="35605355"/>
<reference evidence="2 3" key="1">
    <citation type="submission" date="2016-03" db="EMBL/GenBank/DDBJ databases">
        <authorList>
            <person name="Ploux O."/>
        </authorList>
    </citation>
    <scope>NUCLEOTIDE SEQUENCE [LARGE SCALE GENOMIC DNA]</scope>
    <source>
        <strain evidence="2 3">URUG2</strain>
    </source>
</reference>
<accession>A0A2D3V989</accession>
<dbReference type="AlphaFoldDB" id="A0A2D3V989"/>
<dbReference type="RefSeq" id="XP_023631307.1">
    <property type="nucleotide sequence ID" value="XM_023775539.1"/>
</dbReference>
<proteinExistence type="predicted"/>
<evidence type="ECO:0000256" key="1">
    <source>
        <dbReference type="SAM" id="SignalP"/>
    </source>
</evidence>